<dbReference type="PANTHER" id="PTHR15933">
    <property type="entry name" value="PROTEIN CBG16327"/>
    <property type="match status" value="1"/>
</dbReference>
<dbReference type="Proteomes" id="UP000316079">
    <property type="component" value="Unassembled WGS sequence"/>
</dbReference>
<feature type="domain" description="F-box" evidence="8">
    <location>
        <begin position="1144"/>
        <end position="1198"/>
    </location>
</feature>
<accession>A0A553RBS7</accession>
<keyword evidence="2 5" id="KW-0863">Zinc-finger</keyword>
<comment type="caution">
    <text evidence="10">The sequence shown here is derived from an EMBL/GenBank/DDBJ whole genome shotgun (WGS) entry which is preliminary data.</text>
</comment>
<gene>
    <name evidence="10" type="ORF">DNTS_004818</name>
</gene>
<dbReference type="PROSITE" id="PS50145">
    <property type="entry name" value="ZF_TRAF"/>
    <property type="match status" value="1"/>
</dbReference>
<dbReference type="InterPro" id="IPR036047">
    <property type="entry name" value="F-box-like_dom_sf"/>
</dbReference>
<dbReference type="STRING" id="623744.A0A553RBS7"/>
<proteinExistence type="predicted"/>
<keyword evidence="3" id="KW-0833">Ubl conjugation pathway</keyword>
<dbReference type="SUPFAM" id="SSF49599">
    <property type="entry name" value="TRAF domain-like"/>
    <property type="match status" value="1"/>
</dbReference>
<dbReference type="SMART" id="SM00256">
    <property type="entry name" value="FBOX"/>
    <property type="match status" value="2"/>
</dbReference>
<feature type="zinc finger region" description="TRAF-type" evidence="5">
    <location>
        <begin position="71"/>
        <end position="113"/>
    </location>
</feature>
<evidence type="ECO:0000256" key="4">
    <source>
        <dbReference type="ARBA" id="ARBA00022833"/>
    </source>
</evidence>
<evidence type="ECO:0000256" key="5">
    <source>
        <dbReference type="PROSITE-ProRule" id="PRU00207"/>
    </source>
</evidence>
<dbReference type="Gene3D" id="1.20.1280.50">
    <property type="match status" value="2"/>
</dbReference>
<evidence type="ECO:0000313" key="10">
    <source>
        <dbReference type="EMBL" id="TRY99625.1"/>
    </source>
</evidence>
<evidence type="ECO:0000259" key="8">
    <source>
        <dbReference type="PROSITE" id="PS50181"/>
    </source>
</evidence>
<feature type="domain" description="C1q" evidence="9">
    <location>
        <begin position="1375"/>
        <end position="1508"/>
    </location>
</feature>
<dbReference type="Pfam" id="PF00386">
    <property type="entry name" value="C1q"/>
    <property type="match status" value="1"/>
</dbReference>
<feature type="domain" description="TRAF-type" evidence="7">
    <location>
        <begin position="71"/>
        <end position="113"/>
    </location>
</feature>
<evidence type="ECO:0000256" key="3">
    <source>
        <dbReference type="ARBA" id="ARBA00022786"/>
    </source>
</evidence>
<dbReference type="Gene3D" id="3.30.40.10">
    <property type="entry name" value="Zinc/RING finger domain, C3HC4 (zinc finger)"/>
    <property type="match status" value="1"/>
</dbReference>
<feature type="region of interest" description="Disordered" evidence="6">
    <location>
        <begin position="252"/>
        <end position="289"/>
    </location>
</feature>
<dbReference type="SUPFAM" id="SSF49842">
    <property type="entry name" value="TNF-like"/>
    <property type="match status" value="1"/>
</dbReference>
<dbReference type="InterPro" id="IPR013083">
    <property type="entry name" value="Znf_RING/FYVE/PHD"/>
</dbReference>
<protein>
    <recommendedName>
        <fullName evidence="12">F-box domain-containing protein</fullName>
    </recommendedName>
</protein>
<dbReference type="InterPro" id="IPR001810">
    <property type="entry name" value="F-box_dom"/>
</dbReference>
<evidence type="ECO:0000313" key="11">
    <source>
        <dbReference type="Proteomes" id="UP000316079"/>
    </source>
</evidence>
<dbReference type="Pfam" id="PF15966">
    <property type="entry name" value="F-box_4"/>
    <property type="match status" value="2"/>
</dbReference>
<dbReference type="Gene3D" id="3.30.40.150">
    <property type="entry name" value="TRAF-like zinc-finger, N-terminal subdomain"/>
    <property type="match status" value="1"/>
</dbReference>
<dbReference type="InterPro" id="IPR001293">
    <property type="entry name" value="Znf_TRAF"/>
</dbReference>
<evidence type="ECO:0000256" key="1">
    <source>
        <dbReference type="ARBA" id="ARBA00022723"/>
    </source>
</evidence>
<feature type="compositionally biased region" description="Basic and acidic residues" evidence="6">
    <location>
        <begin position="252"/>
        <end position="263"/>
    </location>
</feature>
<dbReference type="GO" id="GO:0008270">
    <property type="term" value="F:zinc ion binding"/>
    <property type="evidence" value="ECO:0007669"/>
    <property type="project" value="UniProtKB-KW"/>
</dbReference>
<evidence type="ECO:0008006" key="12">
    <source>
        <dbReference type="Google" id="ProtNLM"/>
    </source>
</evidence>
<dbReference type="InterPro" id="IPR008983">
    <property type="entry name" value="Tumour_necrosis_fac-like_dom"/>
</dbReference>
<dbReference type="PROSITE" id="PS50871">
    <property type="entry name" value="C1Q"/>
    <property type="match status" value="1"/>
</dbReference>
<feature type="region of interest" description="Disordered" evidence="6">
    <location>
        <begin position="195"/>
        <end position="222"/>
    </location>
</feature>
<dbReference type="InterPro" id="IPR031890">
    <property type="entry name" value="Fbxo30/Fbxo40"/>
</dbReference>
<organism evidence="10 11">
    <name type="scientific">Danionella cerebrum</name>
    <dbReference type="NCBI Taxonomy" id="2873325"/>
    <lineage>
        <taxon>Eukaryota</taxon>
        <taxon>Metazoa</taxon>
        <taxon>Chordata</taxon>
        <taxon>Craniata</taxon>
        <taxon>Vertebrata</taxon>
        <taxon>Euteleostomi</taxon>
        <taxon>Actinopterygii</taxon>
        <taxon>Neopterygii</taxon>
        <taxon>Teleostei</taxon>
        <taxon>Ostariophysi</taxon>
        <taxon>Cypriniformes</taxon>
        <taxon>Danionidae</taxon>
        <taxon>Danioninae</taxon>
        <taxon>Danionella</taxon>
    </lineage>
</organism>
<feature type="compositionally biased region" description="Polar residues" evidence="6">
    <location>
        <begin position="197"/>
        <end position="207"/>
    </location>
</feature>
<reference evidence="10 11" key="1">
    <citation type="journal article" date="2019" name="Sci. Data">
        <title>Hybrid genome assembly and annotation of Danionella translucida.</title>
        <authorList>
            <person name="Kadobianskyi M."/>
            <person name="Schulze L."/>
            <person name="Schuelke M."/>
            <person name="Judkewitz B."/>
        </authorList>
    </citation>
    <scope>NUCLEOTIDE SEQUENCE [LARGE SCALE GENOMIC DNA]</scope>
    <source>
        <strain evidence="10 11">Bolton</strain>
    </source>
</reference>
<dbReference type="InterPro" id="IPR001073">
    <property type="entry name" value="C1q_dom"/>
</dbReference>
<dbReference type="SMART" id="SM00110">
    <property type="entry name" value="C1Q"/>
    <property type="match status" value="1"/>
</dbReference>
<keyword evidence="1 5" id="KW-0479">Metal-binding</keyword>
<dbReference type="PRINTS" id="PR00007">
    <property type="entry name" value="COMPLEMNTC1Q"/>
</dbReference>
<sequence>MVYSPLFRNHCCSLQITMSRYKRTGPRLHRHCESCYSHQCRAPIEISASCMFIKCRLLCGASFHLCKEEEHSLLCPNEKVPCINSHYGCPFTMCRSRLARHLEVCPASTVCCSMEWNRWPVENPDAPLYTNLLKELQKQDSLSLSMALRDQKHLCARLKMRNCFPELMEDQEEATNPVQDDDKVGATGRVAVCKSRQGASDSINEPSKNCEKTQSENVTHSGNIDKEKYNLFEKMFSMEKGGCKQAEVKVETSRTEDTKEKKTAVKVPSTKLQDACPETKKEETNEPQVDISKTGLAPWQDGVLERLGQEVKPREFNMYIVHHGRMLISFGQMDACTPREKDFVYGSLEPIPVQTLRSFKVPSSYRQRRIQLKEFNTRVMTEHKCVGTSDTLEVSAEDLMKMDEMFATLLCSAEAEIRGHKISEMVPTDGLYVDIATQTYNFATAPFKYNATLSEVTTDMAVKLHMELDTETATLRHNKFTSSFSFMCGHFFRRDEFDSHFRNVHLDIQSCLSGWFEQRCPLAYLGCTFSQRRLQPSTHRAKVYYNQDLSIFTLTPDVPSSLLKSSHKVSLKYEDSLSNLPFEVLHHIASYLDSFTLSQLALVSHLFRDICATHLQERGMVTLKWHKKSYSHGGSCWKPTIVWEFSTLFSKVDHWCIGDTPSMAEHLKSCPFYETELKTEPFALTSLFENKGQQTNNLHLMVCPASIVTCSMEWNRWPVEESETPELYDNILNENYCQEPLDLSMALRDQHYLFQSLKMKSLFPELIERVVEEPSNVVLEGAVGGDLFANEVMDESASTSVEVEEEGLTQEEREELARNPNVVNLESYNVWERMFSMELSGCKHTIKSLGQTPETKPQANTRRLCLLPEESETNGDPSDVPQYNANEMDEDKYLIASSLYACDTRPKKKFLYKRLEPMKIKTVRTFKVPTSFKARQGRIRNPSHNKRVNIGVDTSDLGVEMDDVPKWDEVQATLLCSLERELRGHLIAKSGSTDALFMDTGTQTYDFYTAPFKPESSLADITAERALKLHVHIQSESVTRRHNKSSSVFTYLCNHTFRRDEFPSHYKNAHADIQSCVSGWFEQRCPLAYLGCTFIQRRFQPSSHRATVFYDKELSTFCLRPEVSDSLFEGIKPVNVERKRARNTDALSRLPFEVLVHVAGFLDSFTLSQLALVSRLMREVCGTLLHDRGMVSLKWEKKVYSHGGWCWRAKKRVWQFSNLFSTVDSWRFDKMAPISEHLKVCPYYEMESKTEPVPLTGVYESQEKRANRNQSLVIGPVFGGDTTKYPITLWEECVINGKDGVNGNSGRDGLPGQKGEKGAPALQVAQNNITFKGDKGEQGALGDRGSKGFMGPTGPQGHLGAMGPKGPSKSIITADIPQKAAFCVLRNTNRARYANPVIFDTHFSNVQNNFDLRTGTFTCTNPGVYYFVFHASYPEGLCVRLKITSSVGASDKSFSFCDSRPLLTVVSGGAVLELSANDKVWIEPFSDKDVGMTPKNLSAVFSGFLIFE</sequence>
<dbReference type="SUPFAM" id="SSF81383">
    <property type="entry name" value="F-box domain"/>
    <property type="match status" value="2"/>
</dbReference>
<feature type="domain" description="F-box" evidence="8">
    <location>
        <begin position="574"/>
        <end position="628"/>
    </location>
</feature>
<dbReference type="OrthoDB" id="5918172at2759"/>
<dbReference type="PROSITE" id="PS50181">
    <property type="entry name" value="FBOX"/>
    <property type="match status" value="2"/>
</dbReference>
<dbReference type="Gene3D" id="2.60.120.40">
    <property type="match status" value="1"/>
</dbReference>
<dbReference type="InterPro" id="IPR043013">
    <property type="entry name" value="Znf_TRAF_N"/>
</dbReference>
<keyword evidence="4 5" id="KW-0862">Zinc</keyword>
<dbReference type="Pfam" id="PF15965">
    <property type="entry name" value="zf-TRAF_2"/>
    <property type="match status" value="2"/>
</dbReference>
<dbReference type="CDD" id="cd22101">
    <property type="entry name" value="F-box_FBXO30-like"/>
    <property type="match status" value="1"/>
</dbReference>
<evidence type="ECO:0000259" key="7">
    <source>
        <dbReference type="PROSITE" id="PS50145"/>
    </source>
</evidence>
<dbReference type="GO" id="GO:0005737">
    <property type="term" value="C:cytoplasm"/>
    <property type="evidence" value="ECO:0007669"/>
    <property type="project" value="TreeGrafter"/>
</dbReference>
<evidence type="ECO:0000256" key="6">
    <source>
        <dbReference type="SAM" id="MobiDB-lite"/>
    </source>
</evidence>
<dbReference type="EMBL" id="SRMA01025058">
    <property type="protein sequence ID" value="TRY99625.1"/>
    <property type="molecule type" value="Genomic_DNA"/>
</dbReference>
<evidence type="ECO:0000256" key="2">
    <source>
        <dbReference type="ARBA" id="ARBA00022771"/>
    </source>
</evidence>
<evidence type="ECO:0000259" key="9">
    <source>
        <dbReference type="PROSITE" id="PS50871"/>
    </source>
</evidence>
<keyword evidence="11" id="KW-1185">Reference proteome</keyword>
<dbReference type="PANTHER" id="PTHR15933:SF1">
    <property type="entry name" value="F-BOX ONLY PROTEIN 40"/>
    <property type="match status" value="1"/>
</dbReference>
<dbReference type="GO" id="GO:0061630">
    <property type="term" value="F:ubiquitin protein ligase activity"/>
    <property type="evidence" value="ECO:0007669"/>
    <property type="project" value="InterPro"/>
</dbReference>
<name>A0A553RBS7_9TELE</name>